<dbReference type="InterPro" id="IPR003594">
    <property type="entry name" value="HATPase_dom"/>
</dbReference>
<dbReference type="Pfam" id="PF02518">
    <property type="entry name" value="HATPase_c"/>
    <property type="match status" value="1"/>
</dbReference>
<accession>X0U6I3</accession>
<protein>
    <recommendedName>
        <fullName evidence="2">histidine kinase</fullName>
        <ecNumber evidence="2">2.7.13.3</ecNumber>
    </recommendedName>
</protein>
<dbReference type="PANTHER" id="PTHR43047:SF72">
    <property type="entry name" value="OSMOSENSING HISTIDINE PROTEIN KINASE SLN1"/>
    <property type="match status" value="1"/>
</dbReference>
<dbReference type="EC" id="2.7.13.3" evidence="2"/>
<keyword evidence="4" id="KW-0418">Kinase</keyword>
<feature type="domain" description="Histidine kinase/HSP90-like ATPase" evidence="5">
    <location>
        <begin position="1"/>
        <end position="32"/>
    </location>
</feature>
<dbReference type="GO" id="GO:0005886">
    <property type="term" value="C:plasma membrane"/>
    <property type="evidence" value="ECO:0007669"/>
    <property type="project" value="TreeGrafter"/>
</dbReference>
<evidence type="ECO:0000313" key="6">
    <source>
        <dbReference type="EMBL" id="GAG01399.1"/>
    </source>
</evidence>
<proteinExistence type="predicted"/>
<dbReference type="AlphaFoldDB" id="X0U6I3"/>
<evidence type="ECO:0000256" key="4">
    <source>
        <dbReference type="ARBA" id="ARBA00022777"/>
    </source>
</evidence>
<reference evidence="6" key="1">
    <citation type="journal article" date="2014" name="Front. Microbiol.">
        <title>High frequency of phylogenetically diverse reductive dehalogenase-homologous genes in deep subseafloor sedimentary metagenomes.</title>
        <authorList>
            <person name="Kawai M."/>
            <person name="Futagami T."/>
            <person name="Toyoda A."/>
            <person name="Takaki Y."/>
            <person name="Nishi S."/>
            <person name="Hori S."/>
            <person name="Arai W."/>
            <person name="Tsubouchi T."/>
            <person name="Morono Y."/>
            <person name="Uchiyama I."/>
            <person name="Ito T."/>
            <person name="Fujiyama A."/>
            <person name="Inagaki F."/>
            <person name="Takami H."/>
        </authorList>
    </citation>
    <scope>NUCLEOTIDE SEQUENCE</scope>
    <source>
        <strain evidence="6">Expedition CK06-06</strain>
    </source>
</reference>
<evidence type="ECO:0000256" key="3">
    <source>
        <dbReference type="ARBA" id="ARBA00022679"/>
    </source>
</evidence>
<gene>
    <name evidence="6" type="ORF">S01H1_37964</name>
</gene>
<dbReference type="Gene3D" id="3.30.565.10">
    <property type="entry name" value="Histidine kinase-like ATPase, C-terminal domain"/>
    <property type="match status" value="1"/>
</dbReference>
<feature type="non-terminal residue" evidence="6">
    <location>
        <position position="1"/>
    </location>
</feature>
<keyword evidence="3" id="KW-0808">Transferase</keyword>
<name>X0U6I3_9ZZZZ</name>
<evidence type="ECO:0000259" key="5">
    <source>
        <dbReference type="Pfam" id="PF02518"/>
    </source>
</evidence>
<dbReference type="GO" id="GO:0000155">
    <property type="term" value="F:phosphorelay sensor kinase activity"/>
    <property type="evidence" value="ECO:0007669"/>
    <property type="project" value="TreeGrafter"/>
</dbReference>
<dbReference type="InterPro" id="IPR036890">
    <property type="entry name" value="HATPase_C_sf"/>
</dbReference>
<dbReference type="GO" id="GO:0009927">
    <property type="term" value="F:histidine phosphotransfer kinase activity"/>
    <property type="evidence" value="ECO:0007669"/>
    <property type="project" value="TreeGrafter"/>
</dbReference>
<organism evidence="6">
    <name type="scientific">marine sediment metagenome</name>
    <dbReference type="NCBI Taxonomy" id="412755"/>
    <lineage>
        <taxon>unclassified sequences</taxon>
        <taxon>metagenomes</taxon>
        <taxon>ecological metagenomes</taxon>
    </lineage>
</organism>
<evidence type="ECO:0000256" key="2">
    <source>
        <dbReference type="ARBA" id="ARBA00012438"/>
    </source>
</evidence>
<dbReference type="SUPFAM" id="SSF55874">
    <property type="entry name" value="ATPase domain of HSP90 chaperone/DNA topoisomerase II/histidine kinase"/>
    <property type="match status" value="1"/>
</dbReference>
<comment type="caution">
    <text evidence="6">The sequence shown here is derived from an EMBL/GenBank/DDBJ whole genome shotgun (WGS) entry which is preliminary data.</text>
</comment>
<dbReference type="EMBL" id="BARS01023864">
    <property type="protein sequence ID" value="GAG01399.1"/>
    <property type="molecule type" value="Genomic_DNA"/>
</dbReference>
<comment type="catalytic activity">
    <reaction evidence="1">
        <text>ATP + protein L-histidine = ADP + protein N-phospho-L-histidine.</text>
        <dbReference type="EC" id="2.7.13.3"/>
    </reaction>
</comment>
<sequence length="33" mass="3511">IAKRLVEAHGGKIAVQSELGKGSRFSFTLPIAE</sequence>
<evidence type="ECO:0000256" key="1">
    <source>
        <dbReference type="ARBA" id="ARBA00000085"/>
    </source>
</evidence>
<dbReference type="PANTHER" id="PTHR43047">
    <property type="entry name" value="TWO-COMPONENT HISTIDINE PROTEIN KINASE"/>
    <property type="match status" value="1"/>
</dbReference>